<name>A0ABP0FZX0_CLALP</name>
<accession>A0ABP0FZX0</accession>
<comment type="caution">
    <text evidence="2">The sequence shown here is derived from an EMBL/GenBank/DDBJ whole genome shotgun (WGS) entry which is preliminary data.</text>
</comment>
<evidence type="ECO:0000313" key="3">
    <source>
        <dbReference type="Proteomes" id="UP001642483"/>
    </source>
</evidence>
<keyword evidence="1" id="KW-1133">Transmembrane helix</keyword>
<keyword evidence="1" id="KW-0812">Transmembrane</keyword>
<gene>
    <name evidence="2" type="ORF">CVLEPA_LOCUS15109</name>
</gene>
<evidence type="ECO:0000313" key="2">
    <source>
        <dbReference type="EMBL" id="CAK8684106.1"/>
    </source>
</evidence>
<proteinExistence type="predicted"/>
<feature type="transmembrane region" description="Helical" evidence="1">
    <location>
        <begin position="37"/>
        <end position="63"/>
    </location>
</feature>
<keyword evidence="3" id="KW-1185">Reference proteome</keyword>
<dbReference type="InterPro" id="IPR029162">
    <property type="entry name" value="InaF-motif"/>
</dbReference>
<dbReference type="Proteomes" id="UP001642483">
    <property type="component" value="Unassembled WGS sequence"/>
</dbReference>
<dbReference type="EMBL" id="CAWYQH010000097">
    <property type="protein sequence ID" value="CAK8684106.1"/>
    <property type="molecule type" value="Genomic_DNA"/>
</dbReference>
<sequence length="69" mass="8334">MVDYNGEFSFCENYDRNHNGNYFSHGMQRWMKTHKNWVRFATVVLYVFAITFPAIALLCYYTFVWDMTA</sequence>
<reference evidence="2 3" key="1">
    <citation type="submission" date="2024-02" db="EMBL/GenBank/DDBJ databases">
        <authorList>
            <person name="Daric V."/>
            <person name="Darras S."/>
        </authorList>
    </citation>
    <scope>NUCLEOTIDE SEQUENCE [LARGE SCALE GENOMIC DNA]</scope>
</reference>
<keyword evidence="1" id="KW-0472">Membrane</keyword>
<dbReference type="Pfam" id="PF15018">
    <property type="entry name" value="InaF-motif"/>
    <property type="match status" value="1"/>
</dbReference>
<protein>
    <submittedName>
        <fullName evidence="2">Uncharacterized protein</fullName>
    </submittedName>
</protein>
<organism evidence="2 3">
    <name type="scientific">Clavelina lepadiformis</name>
    <name type="common">Light-bulb sea squirt</name>
    <name type="synonym">Ascidia lepadiformis</name>
    <dbReference type="NCBI Taxonomy" id="159417"/>
    <lineage>
        <taxon>Eukaryota</taxon>
        <taxon>Metazoa</taxon>
        <taxon>Chordata</taxon>
        <taxon>Tunicata</taxon>
        <taxon>Ascidiacea</taxon>
        <taxon>Aplousobranchia</taxon>
        <taxon>Clavelinidae</taxon>
        <taxon>Clavelina</taxon>
    </lineage>
</organism>
<evidence type="ECO:0000256" key="1">
    <source>
        <dbReference type="SAM" id="Phobius"/>
    </source>
</evidence>